<evidence type="ECO:0000313" key="1">
    <source>
        <dbReference type="EMBL" id="KAK6518153.1"/>
    </source>
</evidence>
<accession>A0AAN8PPJ5</accession>
<dbReference type="AlphaFoldDB" id="A0AAN8PPJ5"/>
<evidence type="ECO:0000313" key="2">
    <source>
        <dbReference type="Proteomes" id="UP001307849"/>
    </source>
</evidence>
<proteinExistence type="predicted"/>
<dbReference type="Proteomes" id="UP001307849">
    <property type="component" value="Unassembled WGS sequence"/>
</dbReference>
<reference evidence="1 2" key="1">
    <citation type="submission" date="2019-10" db="EMBL/GenBank/DDBJ databases">
        <authorList>
            <person name="Palmer J.M."/>
        </authorList>
    </citation>
    <scope>NUCLEOTIDE SEQUENCE [LARGE SCALE GENOMIC DNA]</scope>
    <source>
        <strain evidence="1 2">TWF506</strain>
    </source>
</reference>
<organism evidence="1 2">
    <name type="scientific">Arthrobotrys conoides</name>
    <dbReference type="NCBI Taxonomy" id="74498"/>
    <lineage>
        <taxon>Eukaryota</taxon>
        <taxon>Fungi</taxon>
        <taxon>Dikarya</taxon>
        <taxon>Ascomycota</taxon>
        <taxon>Pezizomycotina</taxon>
        <taxon>Orbiliomycetes</taxon>
        <taxon>Orbiliales</taxon>
        <taxon>Orbiliaceae</taxon>
        <taxon>Arthrobotrys</taxon>
    </lineage>
</organism>
<gene>
    <name evidence="1" type="ORF">TWF506_005313</name>
</gene>
<comment type="caution">
    <text evidence="1">The sequence shown here is derived from an EMBL/GenBank/DDBJ whole genome shotgun (WGS) entry which is preliminary data.</text>
</comment>
<keyword evidence="2" id="KW-1185">Reference proteome</keyword>
<name>A0AAN8PPJ5_9PEZI</name>
<dbReference type="EMBL" id="JAVHJM010000002">
    <property type="protein sequence ID" value="KAK6518153.1"/>
    <property type="molecule type" value="Genomic_DNA"/>
</dbReference>
<protein>
    <submittedName>
        <fullName evidence="1">Uncharacterized protein</fullName>
    </submittedName>
</protein>
<sequence>MVNIVQVFNNTTCTVTFYDQNGEKKFVLPPEEGRFGSDYQIPGNNVGTRSENWKLPSKSSGKYLQLQIQDWTPMKLSENSGTLNVVAASGDFGGQLHEYTGSTQITDDLIALQVEEQVDGRGVKHHNFKIFRWNSQLKGNPATYGTSFSLSDITNIFDAIGNYALGRWV</sequence>